<evidence type="ECO:0000256" key="8">
    <source>
        <dbReference type="SAM" id="MobiDB-lite"/>
    </source>
</evidence>
<evidence type="ECO:0000313" key="11">
    <source>
        <dbReference type="EMBL" id="PFX16961.1"/>
    </source>
</evidence>
<dbReference type="InterPro" id="IPR049883">
    <property type="entry name" value="NOTCH1_EGF-like"/>
</dbReference>
<feature type="compositionally biased region" description="Basic and acidic residues" evidence="8">
    <location>
        <begin position="39"/>
        <end position="54"/>
    </location>
</feature>
<protein>
    <submittedName>
        <fullName evidence="11">Hemicentin-1</fullName>
    </submittedName>
</protein>
<dbReference type="InterPro" id="IPR000742">
    <property type="entry name" value="EGF"/>
</dbReference>
<keyword evidence="2" id="KW-0732">Signal</keyword>
<dbReference type="STRING" id="50429.A0A2B4RH68"/>
<dbReference type="EMBL" id="LSMT01000506">
    <property type="protein sequence ID" value="PFX16961.1"/>
    <property type="molecule type" value="Genomic_DNA"/>
</dbReference>
<keyword evidence="1 7" id="KW-0245">EGF-like domain</keyword>
<keyword evidence="12" id="KW-1185">Reference proteome</keyword>
<keyword evidence="9" id="KW-0812">Transmembrane</keyword>
<feature type="domain" description="EGF-like" evidence="10">
    <location>
        <begin position="302"/>
        <end position="342"/>
    </location>
</feature>
<feature type="domain" description="EGF-like" evidence="10">
    <location>
        <begin position="237"/>
        <end position="277"/>
    </location>
</feature>
<evidence type="ECO:0000256" key="6">
    <source>
        <dbReference type="ARBA" id="ARBA00023180"/>
    </source>
</evidence>
<dbReference type="InterPro" id="IPR018097">
    <property type="entry name" value="EGF_Ca-bd_CS"/>
</dbReference>
<organism evidence="11 12">
    <name type="scientific">Stylophora pistillata</name>
    <name type="common">Smooth cauliflower coral</name>
    <dbReference type="NCBI Taxonomy" id="50429"/>
    <lineage>
        <taxon>Eukaryota</taxon>
        <taxon>Metazoa</taxon>
        <taxon>Cnidaria</taxon>
        <taxon>Anthozoa</taxon>
        <taxon>Hexacorallia</taxon>
        <taxon>Scleractinia</taxon>
        <taxon>Astrocoeniina</taxon>
        <taxon>Pocilloporidae</taxon>
        <taxon>Stylophora</taxon>
    </lineage>
</organism>
<keyword evidence="4" id="KW-0106">Calcium</keyword>
<dbReference type="Gene3D" id="2.10.25.10">
    <property type="entry name" value="Laminin"/>
    <property type="match status" value="4"/>
</dbReference>
<evidence type="ECO:0000256" key="2">
    <source>
        <dbReference type="ARBA" id="ARBA00022729"/>
    </source>
</evidence>
<dbReference type="SUPFAM" id="SSF57184">
    <property type="entry name" value="Growth factor receptor domain"/>
    <property type="match status" value="1"/>
</dbReference>
<dbReference type="PANTHER" id="PTHR24039">
    <property type="entry name" value="FIBRILLIN-RELATED"/>
    <property type="match status" value="1"/>
</dbReference>
<dbReference type="AlphaFoldDB" id="A0A2B4RH68"/>
<reference evidence="12" key="1">
    <citation type="journal article" date="2017" name="bioRxiv">
        <title>Comparative analysis of the genomes of Stylophora pistillata and Acropora digitifera provides evidence for extensive differences between species of corals.</title>
        <authorList>
            <person name="Voolstra C.R."/>
            <person name="Li Y."/>
            <person name="Liew Y.J."/>
            <person name="Baumgarten S."/>
            <person name="Zoccola D."/>
            <person name="Flot J.-F."/>
            <person name="Tambutte S."/>
            <person name="Allemand D."/>
            <person name="Aranda M."/>
        </authorList>
    </citation>
    <scope>NUCLEOTIDE SEQUENCE [LARGE SCALE GENOMIC DNA]</scope>
</reference>
<dbReference type="SMART" id="SM00181">
    <property type="entry name" value="EGF"/>
    <property type="match status" value="5"/>
</dbReference>
<proteinExistence type="predicted"/>
<dbReference type="SUPFAM" id="SSF57196">
    <property type="entry name" value="EGF/Laminin"/>
    <property type="match status" value="2"/>
</dbReference>
<sequence>MQNRKIYHISERKKNVAHLKPFVDYTTCYRSAEGNGRIMHDRKNSLPDDEKNDIAENEDDSNKCSNNDDCPSGKVCTNNKCQCKDGYHAEEGGCEDVDECQRGSHMCSELTTICKNTVGSYTCKCSEGYKMGDKECIGQELSSTHQAFIDECKHLQSMFAHLGYPSSLVNGIIDECEYSPTREAKTKPVTDKNECENPDVCGKGPKCVNTLGSYQCKCVGDKEVGYEYVADMKQCMDVNECAQQLCDKNSTICKNSIGSYKCGCKPGYSNMKKNKCKESRCYSIVGSSTVPPTPLTICIAGHEDECKTRKHNCEKQSYCRNTPGSFKCECPKGFEKDGHKCRATRLTRWLTPKYLLRDIKQGVWDTLAVAGSACVIVLALLIIFMVKLRKCCKKCCKKPGYEDQFYYPDEMYDPDQMFFAESEPMFYPEEMAYHGEEMMYPAKGMYPEGYSEDGMYCEGYPEDEYYPEGVEDANHGLDMTDKSIFNLNVKRSENVPVTYYDNDNEDLSDEYD</sequence>
<dbReference type="Proteomes" id="UP000225706">
    <property type="component" value="Unassembled WGS sequence"/>
</dbReference>
<dbReference type="InterPro" id="IPR000152">
    <property type="entry name" value="EGF-type_Asp/Asn_hydroxyl_site"/>
</dbReference>
<feature type="transmembrane region" description="Helical" evidence="9">
    <location>
        <begin position="363"/>
        <end position="386"/>
    </location>
</feature>
<dbReference type="InterPro" id="IPR001881">
    <property type="entry name" value="EGF-like_Ca-bd_dom"/>
</dbReference>
<evidence type="ECO:0000256" key="3">
    <source>
        <dbReference type="ARBA" id="ARBA00022737"/>
    </source>
</evidence>
<comment type="caution">
    <text evidence="11">The sequence shown here is derived from an EMBL/GenBank/DDBJ whole genome shotgun (WGS) entry which is preliminary data.</text>
</comment>
<dbReference type="FunFam" id="2.10.25.10:FF:000002">
    <property type="entry name" value="Latent-transforming growth factor beta-binding protein 3"/>
    <property type="match status" value="1"/>
</dbReference>
<dbReference type="GO" id="GO:0005509">
    <property type="term" value="F:calcium ion binding"/>
    <property type="evidence" value="ECO:0007669"/>
    <property type="project" value="InterPro"/>
</dbReference>
<evidence type="ECO:0000313" key="12">
    <source>
        <dbReference type="Proteomes" id="UP000225706"/>
    </source>
</evidence>
<name>A0A2B4RH68_STYPI</name>
<evidence type="ECO:0000256" key="9">
    <source>
        <dbReference type="SAM" id="Phobius"/>
    </source>
</evidence>
<dbReference type="PROSITE" id="PS01187">
    <property type="entry name" value="EGF_CA"/>
    <property type="match status" value="1"/>
</dbReference>
<evidence type="ECO:0000256" key="7">
    <source>
        <dbReference type="PROSITE-ProRule" id="PRU00076"/>
    </source>
</evidence>
<accession>A0A2B4RH68</accession>
<dbReference type="CDD" id="cd00054">
    <property type="entry name" value="EGF_CA"/>
    <property type="match status" value="3"/>
</dbReference>
<dbReference type="PROSITE" id="PS00010">
    <property type="entry name" value="ASX_HYDROXYL"/>
    <property type="match status" value="4"/>
</dbReference>
<keyword evidence="9" id="KW-1133">Transmembrane helix</keyword>
<dbReference type="InterPro" id="IPR009030">
    <property type="entry name" value="Growth_fac_rcpt_cys_sf"/>
</dbReference>
<evidence type="ECO:0000256" key="4">
    <source>
        <dbReference type="ARBA" id="ARBA00022837"/>
    </source>
</evidence>
<feature type="domain" description="EGF-like" evidence="10">
    <location>
        <begin position="96"/>
        <end position="137"/>
    </location>
</feature>
<dbReference type="PANTHER" id="PTHR24039:SF28">
    <property type="entry name" value="EGF-LIKE DOMAIN-CONTAINING PROTEIN"/>
    <property type="match status" value="1"/>
</dbReference>
<keyword evidence="5" id="KW-1015">Disulfide bond</keyword>
<keyword evidence="3" id="KW-0677">Repeat</keyword>
<evidence type="ECO:0000256" key="1">
    <source>
        <dbReference type="ARBA" id="ARBA00022536"/>
    </source>
</evidence>
<evidence type="ECO:0000256" key="5">
    <source>
        <dbReference type="ARBA" id="ARBA00023157"/>
    </source>
</evidence>
<feature type="region of interest" description="Disordered" evidence="8">
    <location>
        <begin position="39"/>
        <end position="66"/>
    </location>
</feature>
<evidence type="ECO:0000259" key="10">
    <source>
        <dbReference type="PROSITE" id="PS50026"/>
    </source>
</evidence>
<dbReference type="PROSITE" id="PS50026">
    <property type="entry name" value="EGF_3"/>
    <property type="match status" value="3"/>
</dbReference>
<dbReference type="FunFam" id="2.10.25.10:FF:000038">
    <property type="entry name" value="Fibrillin 2"/>
    <property type="match status" value="2"/>
</dbReference>
<comment type="caution">
    <text evidence="7">Lacks conserved residue(s) required for the propagation of feature annotation.</text>
</comment>
<dbReference type="OrthoDB" id="5965464at2759"/>
<gene>
    <name evidence="11" type="primary">HMCN1</name>
    <name evidence="11" type="ORF">AWC38_SpisGene18739</name>
</gene>
<dbReference type="SMART" id="SM00179">
    <property type="entry name" value="EGF_CA"/>
    <property type="match status" value="4"/>
</dbReference>
<keyword evidence="9" id="KW-0472">Membrane</keyword>
<keyword evidence="6" id="KW-0325">Glycoprotein</keyword>
<dbReference type="Pfam" id="PF07645">
    <property type="entry name" value="EGF_CA"/>
    <property type="match status" value="4"/>
</dbReference>
<dbReference type="PROSITE" id="PS01186">
    <property type="entry name" value="EGF_2"/>
    <property type="match status" value="3"/>
</dbReference>